<evidence type="ECO:0000256" key="4">
    <source>
        <dbReference type="ARBA" id="ARBA00022801"/>
    </source>
</evidence>
<gene>
    <name evidence="15" type="ORF">BYL167_LOCUS23933</name>
    <name evidence="9" type="ORF">CJN711_LOCUS22065</name>
    <name evidence="13" type="ORF">GIL414_LOCUS15216</name>
    <name evidence="10" type="ORF">KQP761_LOCUS11458</name>
    <name evidence="11" type="ORF">MBJ925_LOCUS4790</name>
    <name evidence="14" type="ORF">OVN521_LOCUS25536</name>
    <name evidence="16" type="ORF">SMN809_LOCUS63962</name>
    <name evidence="12" type="ORF">WKI299_LOCUS35338</name>
</gene>
<keyword evidence="5" id="KW-0119">Carbohydrate metabolism</keyword>
<feature type="domain" description="Glycoside hydrolase family 19 catalytic" evidence="8">
    <location>
        <begin position="58"/>
        <end position="150"/>
    </location>
</feature>
<dbReference type="GO" id="GO:0006032">
    <property type="term" value="P:chitin catabolic process"/>
    <property type="evidence" value="ECO:0007669"/>
    <property type="project" value="InterPro"/>
</dbReference>
<dbReference type="PANTHER" id="PTHR22595">
    <property type="entry name" value="CHITINASE-RELATED"/>
    <property type="match status" value="1"/>
</dbReference>
<dbReference type="Proteomes" id="UP000663834">
    <property type="component" value="Unassembled WGS sequence"/>
</dbReference>
<proteinExistence type="predicted"/>
<evidence type="ECO:0000259" key="8">
    <source>
        <dbReference type="Pfam" id="PF00182"/>
    </source>
</evidence>
<evidence type="ECO:0000313" key="10">
    <source>
        <dbReference type="EMBL" id="CAF1439873.1"/>
    </source>
</evidence>
<evidence type="ECO:0000256" key="5">
    <source>
        <dbReference type="ARBA" id="ARBA00023277"/>
    </source>
</evidence>
<dbReference type="Proteomes" id="UP000663856">
    <property type="component" value="Unassembled WGS sequence"/>
</dbReference>
<evidence type="ECO:0000256" key="3">
    <source>
        <dbReference type="ARBA" id="ARBA00022729"/>
    </source>
</evidence>
<dbReference type="Proteomes" id="UP000681967">
    <property type="component" value="Unassembled WGS sequence"/>
</dbReference>
<dbReference type="EMBL" id="CAJOBI010283350">
    <property type="protein sequence ID" value="CAF5152108.1"/>
    <property type="molecule type" value="Genomic_DNA"/>
</dbReference>
<dbReference type="EMBL" id="CAJOBG010006393">
    <property type="protein sequence ID" value="CAF4185637.1"/>
    <property type="molecule type" value="Genomic_DNA"/>
</dbReference>
<organism evidence="14 17">
    <name type="scientific">Rotaria magnacalcarata</name>
    <dbReference type="NCBI Taxonomy" id="392030"/>
    <lineage>
        <taxon>Eukaryota</taxon>
        <taxon>Metazoa</taxon>
        <taxon>Spiralia</taxon>
        <taxon>Gnathifera</taxon>
        <taxon>Rotifera</taxon>
        <taxon>Eurotatoria</taxon>
        <taxon>Bdelloidea</taxon>
        <taxon>Philodinida</taxon>
        <taxon>Philodinidae</taxon>
        <taxon>Rotaria</taxon>
    </lineage>
</organism>
<evidence type="ECO:0000313" key="17">
    <source>
        <dbReference type="Proteomes" id="UP000663866"/>
    </source>
</evidence>
<dbReference type="GO" id="GO:0016998">
    <property type="term" value="P:cell wall macromolecule catabolic process"/>
    <property type="evidence" value="ECO:0007669"/>
    <property type="project" value="InterPro"/>
</dbReference>
<evidence type="ECO:0000313" key="11">
    <source>
        <dbReference type="EMBL" id="CAF1934560.1"/>
    </source>
</evidence>
<keyword evidence="6" id="KW-0326">Glycosidase</keyword>
<dbReference type="Proteomes" id="UP000676336">
    <property type="component" value="Unassembled WGS sequence"/>
</dbReference>
<dbReference type="EMBL" id="CAJOBH010018899">
    <property type="protein sequence ID" value="CAF4209103.1"/>
    <property type="molecule type" value="Genomic_DNA"/>
</dbReference>
<evidence type="ECO:0000313" key="15">
    <source>
        <dbReference type="EMBL" id="CAF4209103.1"/>
    </source>
</evidence>
<dbReference type="GO" id="GO:0050832">
    <property type="term" value="P:defense response to fungus"/>
    <property type="evidence" value="ECO:0007669"/>
    <property type="project" value="TreeGrafter"/>
</dbReference>
<keyword evidence="4" id="KW-0378">Hydrolase</keyword>
<dbReference type="EC" id="3.2.1.14" evidence="2"/>
<dbReference type="Proteomes" id="UP000663824">
    <property type="component" value="Unassembled WGS sequence"/>
</dbReference>
<comment type="caution">
    <text evidence="14">The sequence shown here is derived from an EMBL/GenBank/DDBJ whole genome shotgun (WGS) entry which is preliminary data.</text>
</comment>
<comment type="catalytic activity">
    <reaction evidence="1">
        <text>Random endo-hydrolysis of N-acetyl-beta-D-glucosaminide (1-&gt;4)-beta-linkages in chitin and chitodextrins.</text>
        <dbReference type="EC" id="3.2.1.14"/>
    </reaction>
</comment>
<dbReference type="InterPro" id="IPR023346">
    <property type="entry name" value="Lysozyme-like_dom_sf"/>
</dbReference>
<evidence type="ECO:0000256" key="2">
    <source>
        <dbReference type="ARBA" id="ARBA00012729"/>
    </source>
</evidence>
<dbReference type="EMBL" id="CAJOBJ010006631">
    <property type="protein sequence ID" value="CAF4065634.1"/>
    <property type="molecule type" value="Genomic_DNA"/>
</dbReference>
<dbReference type="EMBL" id="CAJNRF010017001">
    <property type="protein sequence ID" value="CAF2217527.1"/>
    <property type="molecule type" value="Genomic_DNA"/>
</dbReference>
<accession>A0A820AHM2</accession>
<evidence type="ECO:0000256" key="6">
    <source>
        <dbReference type="ARBA" id="ARBA00023295"/>
    </source>
</evidence>
<dbReference type="EMBL" id="CAJNRE010001028">
    <property type="protein sequence ID" value="CAF1934560.1"/>
    <property type="molecule type" value="Genomic_DNA"/>
</dbReference>
<feature type="signal peptide" evidence="7">
    <location>
        <begin position="1"/>
        <end position="19"/>
    </location>
</feature>
<keyword evidence="3 7" id="KW-0732">Signal</keyword>
<dbReference type="PANTHER" id="PTHR22595:SF171">
    <property type="entry name" value="BASIC ENDOCHITINASE B"/>
    <property type="match status" value="1"/>
</dbReference>
<evidence type="ECO:0000313" key="13">
    <source>
        <dbReference type="EMBL" id="CAF4065634.1"/>
    </source>
</evidence>
<dbReference type="Proteomes" id="UP000681720">
    <property type="component" value="Unassembled WGS sequence"/>
</dbReference>
<evidence type="ECO:0000256" key="7">
    <source>
        <dbReference type="SAM" id="SignalP"/>
    </source>
</evidence>
<dbReference type="AlphaFoldDB" id="A0A820AHM2"/>
<reference evidence="14" key="1">
    <citation type="submission" date="2021-02" db="EMBL/GenBank/DDBJ databases">
        <authorList>
            <person name="Nowell W R."/>
        </authorList>
    </citation>
    <scope>NUCLEOTIDE SEQUENCE</scope>
</reference>
<feature type="chain" id="PRO_5035620525" description="chitinase" evidence="7">
    <location>
        <begin position="20"/>
        <end position="277"/>
    </location>
</feature>
<dbReference type="Proteomes" id="UP000663866">
    <property type="component" value="Unassembled WGS sequence"/>
</dbReference>
<evidence type="ECO:0000313" key="14">
    <source>
        <dbReference type="EMBL" id="CAF4185637.1"/>
    </source>
</evidence>
<evidence type="ECO:0000313" key="16">
    <source>
        <dbReference type="EMBL" id="CAF5152108.1"/>
    </source>
</evidence>
<keyword evidence="17" id="KW-1185">Reference proteome</keyword>
<dbReference type="InterPro" id="IPR000726">
    <property type="entry name" value="Glyco_hydro_19_cat"/>
</dbReference>
<dbReference type="Proteomes" id="UP000663855">
    <property type="component" value="Unassembled WGS sequence"/>
</dbReference>
<dbReference type="SUPFAM" id="SSF53955">
    <property type="entry name" value="Lysozyme-like"/>
    <property type="match status" value="1"/>
</dbReference>
<dbReference type="EMBL" id="CAJNOV010010372">
    <property type="protein sequence ID" value="CAF1402974.1"/>
    <property type="molecule type" value="Genomic_DNA"/>
</dbReference>
<evidence type="ECO:0000313" key="12">
    <source>
        <dbReference type="EMBL" id="CAF2217527.1"/>
    </source>
</evidence>
<dbReference type="Pfam" id="PF00182">
    <property type="entry name" value="Glyco_hydro_19"/>
    <property type="match status" value="1"/>
</dbReference>
<dbReference type="CDD" id="cd00325">
    <property type="entry name" value="chitinase_GH19"/>
    <property type="match status" value="1"/>
</dbReference>
<dbReference type="GO" id="GO:0008843">
    <property type="term" value="F:endochitinase activity"/>
    <property type="evidence" value="ECO:0007669"/>
    <property type="project" value="UniProtKB-EC"/>
</dbReference>
<name>A0A820AHM2_9BILA</name>
<dbReference type="Gene3D" id="1.10.530.10">
    <property type="match status" value="1"/>
</dbReference>
<evidence type="ECO:0000313" key="9">
    <source>
        <dbReference type="EMBL" id="CAF1402974.1"/>
    </source>
</evidence>
<dbReference type="EMBL" id="CAJNOW010005105">
    <property type="protein sequence ID" value="CAF1439873.1"/>
    <property type="molecule type" value="Genomic_DNA"/>
</dbReference>
<dbReference type="OrthoDB" id="5985073at2759"/>
<protein>
    <recommendedName>
        <fullName evidence="2">chitinase</fullName>
        <ecNumber evidence="2">3.2.1.14</ecNumber>
    </recommendedName>
</protein>
<sequence length="277" mass="28731">MLKLMLLALIAANVHHCLSQSITAAQLKAIMPNSKHPEYLSHINAALTEGSINTCHRMAAFLAQLAHESGQLVYMEELASGAAYEGRLDLGNTQPGDGVRFKGRGPIQLTGRANYREAGRALGIDLEANPQIVATPAVGFRTSVWFWTKHNLNALADAGTLDAFRQITRKINGGTNGQADRENYWAKAKSALGCGSGTGVVSCTAEGKTGQCIASTSCNGKSVAGLCPGAANIQCCIPAAVTCTANGRAGVCKDKATCTGTAHAGLCPGAANIQCCV</sequence>
<evidence type="ECO:0000256" key="1">
    <source>
        <dbReference type="ARBA" id="ARBA00000822"/>
    </source>
</evidence>